<feature type="active site" description="Proton donor/acceptor" evidence="3">
    <location>
        <position position="136"/>
    </location>
</feature>
<name>A0A316E4W0_9FLAO</name>
<evidence type="ECO:0000313" key="7">
    <source>
        <dbReference type="Proteomes" id="UP000245667"/>
    </source>
</evidence>
<reference evidence="5 8" key="2">
    <citation type="submission" date="2020-07" db="EMBL/GenBank/DDBJ databases">
        <title>The draft genome sequence of Maribacter polysiphoniae KCTC 22021.</title>
        <authorList>
            <person name="Mu L."/>
        </authorList>
    </citation>
    <scope>NUCLEOTIDE SEQUENCE [LARGE SCALE GENOMIC DNA]</scope>
    <source>
        <strain evidence="5 8">KCTC 22021</strain>
    </source>
</reference>
<dbReference type="EMBL" id="JACWLN010000004">
    <property type="protein sequence ID" value="MBD1261016.1"/>
    <property type="molecule type" value="Genomic_DNA"/>
</dbReference>
<dbReference type="SUPFAM" id="SSF51569">
    <property type="entry name" value="Aldolase"/>
    <property type="match status" value="1"/>
</dbReference>
<keyword evidence="8" id="KW-1185">Reference proteome</keyword>
<proteinExistence type="inferred from homology"/>
<dbReference type="EMBL" id="QGGQ01000004">
    <property type="protein sequence ID" value="PWK23743.1"/>
    <property type="molecule type" value="Genomic_DNA"/>
</dbReference>
<dbReference type="GO" id="GO:0019262">
    <property type="term" value="P:N-acetylneuraminate catabolic process"/>
    <property type="evidence" value="ECO:0007669"/>
    <property type="project" value="TreeGrafter"/>
</dbReference>
<dbReference type="AlphaFoldDB" id="A0A316E4W0"/>
<feature type="active site" description="Schiff-base intermediate with substrate" evidence="3">
    <location>
        <position position="163"/>
    </location>
</feature>
<dbReference type="Pfam" id="PF00701">
    <property type="entry name" value="DHDPS"/>
    <property type="match status" value="1"/>
</dbReference>
<gene>
    <name evidence="5" type="ORF">HZY62_10490</name>
    <name evidence="6" type="ORF">LX92_02310</name>
</gene>
<evidence type="ECO:0000256" key="1">
    <source>
        <dbReference type="ARBA" id="ARBA00023239"/>
    </source>
</evidence>
<evidence type="ECO:0000313" key="6">
    <source>
        <dbReference type="EMBL" id="PWK23743.1"/>
    </source>
</evidence>
<feature type="binding site" evidence="4">
    <location>
        <position position="207"/>
    </location>
    <ligand>
        <name>pyruvate</name>
        <dbReference type="ChEBI" id="CHEBI:15361"/>
    </ligand>
</feature>
<dbReference type="PANTHER" id="PTHR42849">
    <property type="entry name" value="N-ACETYLNEURAMINATE LYASE"/>
    <property type="match status" value="1"/>
</dbReference>
<evidence type="ECO:0000313" key="8">
    <source>
        <dbReference type="Proteomes" id="UP000651837"/>
    </source>
</evidence>
<sequence length="297" mass="32622">MKLVLKGIIPPMITPLTADGNLDIDGVQRLIEHLISGGVHGIFLLGTNGEGPSLTYELRKELISYSCKFVAGRIPVLVGITDTSFLGSLDIAEHAKKAGADAVVVAPPYYFPISENEMIEYLECLAPKLPLPFMMYNMPSCTKIHLTIKTVKRAKELGAIGIKDSSGDMGYLNSLIEEFKDSPDFPIIVGTESFLSETIRKGGHGAVAGGANFVPGLFVDLYNASVQNNHLVIDELNKKVKYIYDTIYSVGKYESRVTKGIKSALSVMDICEDHMALPLRRFENGDREKIKSYMNEI</sequence>
<dbReference type="InterPro" id="IPR013785">
    <property type="entry name" value="Aldolase_TIM"/>
</dbReference>
<dbReference type="InterPro" id="IPR002220">
    <property type="entry name" value="DapA-like"/>
</dbReference>
<reference evidence="6 7" key="1">
    <citation type="submission" date="2018-05" db="EMBL/GenBank/DDBJ databases">
        <title>Genomic Encyclopedia of Archaeal and Bacterial Type Strains, Phase II (KMG-II): from individual species to whole genera.</title>
        <authorList>
            <person name="Goeker M."/>
        </authorList>
    </citation>
    <scope>NUCLEOTIDE SEQUENCE [LARGE SCALE GENOMIC DNA]</scope>
    <source>
        <strain evidence="6 7">DSM 23514</strain>
    </source>
</reference>
<organism evidence="6 7">
    <name type="scientific">Maribacter polysiphoniae</name>
    <dbReference type="NCBI Taxonomy" id="429344"/>
    <lineage>
        <taxon>Bacteria</taxon>
        <taxon>Pseudomonadati</taxon>
        <taxon>Bacteroidota</taxon>
        <taxon>Flavobacteriia</taxon>
        <taxon>Flavobacteriales</taxon>
        <taxon>Flavobacteriaceae</taxon>
        <taxon>Maribacter</taxon>
    </lineage>
</organism>
<dbReference type="GO" id="GO:0008747">
    <property type="term" value="F:N-acetylneuraminate lyase activity"/>
    <property type="evidence" value="ECO:0007669"/>
    <property type="project" value="TreeGrafter"/>
</dbReference>
<dbReference type="CDD" id="cd00408">
    <property type="entry name" value="DHDPS-like"/>
    <property type="match status" value="1"/>
</dbReference>
<protein>
    <submittedName>
        <fullName evidence="6">4-hydroxy-tetrahydrodipicolinate synthase</fullName>
    </submittedName>
    <submittedName>
        <fullName evidence="5">Dihydrodipicolinate synthase family protein</fullName>
    </submittedName>
</protein>
<comment type="caution">
    <text evidence="6">The sequence shown here is derived from an EMBL/GenBank/DDBJ whole genome shotgun (WGS) entry which is preliminary data.</text>
</comment>
<dbReference type="PANTHER" id="PTHR42849:SF1">
    <property type="entry name" value="N-ACETYLNEURAMINATE LYASE"/>
    <property type="match status" value="1"/>
</dbReference>
<comment type="similarity">
    <text evidence="2">Belongs to the DapA family.</text>
</comment>
<dbReference type="PIRSF" id="PIRSF001365">
    <property type="entry name" value="DHDPS"/>
    <property type="match status" value="1"/>
</dbReference>
<dbReference type="PRINTS" id="PR00146">
    <property type="entry name" value="DHPICSNTHASE"/>
</dbReference>
<dbReference type="Gene3D" id="3.20.20.70">
    <property type="entry name" value="Aldolase class I"/>
    <property type="match status" value="1"/>
</dbReference>
<dbReference type="OrthoDB" id="9778880at2"/>
<evidence type="ECO:0000256" key="3">
    <source>
        <dbReference type="PIRSR" id="PIRSR001365-1"/>
    </source>
</evidence>
<dbReference type="GO" id="GO:0005829">
    <property type="term" value="C:cytosol"/>
    <property type="evidence" value="ECO:0007669"/>
    <property type="project" value="TreeGrafter"/>
</dbReference>
<accession>A0A316E4W0</accession>
<dbReference type="Proteomes" id="UP000245667">
    <property type="component" value="Unassembled WGS sequence"/>
</dbReference>
<keyword evidence="1 2" id="KW-0456">Lyase</keyword>
<dbReference type="Proteomes" id="UP000651837">
    <property type="component" value="Unassembled WGS sequence"/>
</dbReference>
<evidence type="ECO:0000256" key="2">
    <source>
        <dbReference type="PIRNR" id="PIRNR001365"/>
    </source>
</evidence>
<evidence type="ECO:0000313" key="5">
    <source>
        <dbReference type="EMBL" id="MBD1261016.1"/>
    </source>
</evidence>
<evidence type="ECO:0000256" key="4">
    <source>
        <dbReference type="PIRSR" id="PIRSR001365-2"/>
    </source>
</evidence>
<dbReference type="RefSeq" id="WP_109650643.1">
    <property type="nucleotide sequence ID" value="NZ_JACWLN010000004.1"/>
</dbReference>
<dbReference type="SMART" id="SM01130">
    <property type="entry name" value="DHDPS"/>
    <property type="match status" value="1"/>
</dbReference>